<dbReference type="Gene3D" id="3.40.50.12780">
    <property type="entry name" value="N-terminal domain of ligase-like"/>
    <property type="match status" value="1"/>
</dbReference>
<dbReference type="Gene3D" id="3.30.300.30">
    <property type="match status" value="1"/>
</dbReference>
<evidence type="ECO:0000313" key="4">
    <source>
        <dbReference type="EMBL" id="GAA0746134.1"/>
    </source>
</evidence>
<keyword evidence="5" id="KW-1185">Reference proteome</keyword>
<reference evidence="4 5" key="1">
    <citation type="journal article" date="2019" name="Int. J. Syst. Evol. Microbiol.">
        <title>The Global Catalogue of Microorganisms (GCM) 10K type strain sequencing project: providing services to taxonomists for standard genome sequencing and annotation.</title>
        <authorList>
            <consortium name="The Broad Institute Genomics Platform"/>
            <consortium name="The Broad Institute Genome Sequencing Center for Infectious Disease"/>
            <person name="Wu L."/>
            <person name="Ma J."/>
        </authorList>
    </citation>
    <scope>NUCLEOTIDE SEQUENCE [LARGE SCALE GENOMIC DNA]</scope>
    <source>
        <strain evidence="4 5">JCM 15976</strain>
    </source>
</reference>
<evidence type="ECO:0000313" key="5">
    <source>
        <dbReference type="Proteomes" id="UP001500736"/>
    </source>
</evidence>
<dbReference type="Proteomes" id="UP001500736">
    <property type="component" value="Unassembled WGS sequence"/>
</dbReference>
<dbReference type="Pfam" id="PF00501">
    <property type="entry name" value="AMP-binding"/>
    <property type="match status" value="1"/>
</dbReference>
<dbReference type="RefSeq" id="WP_343798271.1">
    <property type="nucleotide sequence ID" value="NZ_BAAAGF010000003.1"/>
</dbReference>
<dbReference type="InterPro" id="IPR000873">
    <property type="entry name" value="AMP-dep_synth/lig_dom"/>
</dbReference>
<proteinExistence type="inferred from homology"/>
<dbReference type="EMBL" id="BAAAGF010000003">
    <property type="protein sequence ID" value="GAA0746134.1"/>
    <property type="molecule type" value="Genomic_DNA"/>
</dbReference>
<evidence type="ECO:0000259" key="3">
    <source>
        <dbReference type="Pfam" id="PF00501"/>
    </source>
</evidence>
<comment type="caution">
    <text evidence="4">The sequence shown here is derived from an EMBL/GenBank/DDBJ whole genome shotgun (WGS) entry which is preliminary data.</text>
</comment>
<protein>
    <submittedName>
        <fullName evidence="4">AMP-binding protein</fullName>
    </submittedName>
</protein>
<comment type="similarity">
    <text evidence="1">Belongs to the ATP-dependent AMP-binding enzyme family.</text>
</comment>
<organism evidence="4 5">
    <name type="scientific">Gaetbulibacter jejuensis</name>
    <dbReference type="NCBI Taxonomy" id="584607"/>
    <lineage>
        <taxon>Bacteria</taxon>
        <taxon>Pseudomonadati</taxon>
        <taxon>Bacteroidota</taxon>
        <taxon>Flavobacteriia</taxon>
        <taxon>Flavobacteriales</taxon>
        <taxon>Flavobacteriaceae</taxon>
        <taxon>Gaetbulibacter</taxon>
    </lineage>
</organism>
<dbReference type="SUPFAM" id="SSF56801">
    <property type="entry name" value="Acetyl-CoA synthetase-like"/>
    <property type="match status" value="1"/>
</dbReference>
<gene>
    <name evidence="4" type="ORF">GCM10009431_22070</name>
</gene>
<dbReference type="PANTHER" id="PTHR43201">
    <property type="entry name" value="ACYL-COA SYNTHETASE"/>
    <property type="match status" value="1"/>
</dbReference>
<feature type="domain" description="AMP-dependent synthetase/ligase" evidence="3">
    <location>
        <begin position="50"/>
        <end position="198"/>
    </location>
</feature>
<name>A0ABN1JT22_9FLAO</name>
<accession>A0ABN1JT22</accession>
<dbReference type="PANTHER" id="PTHR43201:SF5">
    <property type="entry name" value="MEDIUM-CHAIN ACYL-COA LIGASE ACSF2, MITOCHONDRIAL"/>
    <property type="match status" value="1"/>
</dbReference>
<keyword evidence="2" id="KW-0436">Ligase</keyword>
<sequence>MIPTFDKIHLKFKLNNTSYNHEELKEVSYSLIKEGEAYEKIIGNFLLDWLDEKDFLYVKTSGSTGNPKLIKVSKQAMVNSAIATGNRFKLSPGDTALHCLPTNFIAGKMMLVRAMILGLELDIVEPSTLPAYDDEKPYKFCAMVPMQLQKSLKRLQNINTLIVGGAAVSKSLLKDIEPLKTKVFATYGMAETLSHIAIKPLNNYKGEAHFKLLKDVKISQDDRNCLVVEAPKLTGKTIVTNDIVKLYSKTEFEVIGRYDNMINSGGVKLFPEQIEAKLDGKISQRFFVASQPDDTLGERVVLVLEGQSTELDTAIFSDLEKYEVPKQIFSVEQFAETSSKKIQRAKTLSKLN</sequence>
<dbReference type="InterPro" id="IPR045851">
    <property type="entry name" value="AMP-bd_C_sf"/>
</dbReference>
<evidence type="ECO:0000256" key="2">
    <source>
        <dbReference type="ARBA" id="ARBA00022598"/>
    </source>
</evidence>
<dbReference type="InterPro" id="IPR042099">
    <property type="entry name" value="ANL_N_sf"/>
</dbReference>
<evidence type="ECO:0000256" key="1">
    <source>
        <dbReference type="ARBA" id="ARBA00006432"/>
    </source>
</evidence>